<keyword evidence="6" id="KW-1185">Reference proteome</keyword>
<feature type="region of interest" description="Disordered" evidence="3">
    <location>
        <begin position="91"/>
        <end position="110"/>
    </location>
</feature>
<evidence type="ECO:0000313" key="6">
    <source>
        <dbReference type="Proteomes" id="UP000216339"/>
    </source>
</evidence>
<feature type="domain" description="SRP54-type proteins GTP-binding" evidence="4">
    <location>
        <begin position="161"/>
        <end position="348"/>
    </location>
</feature>
<evidence type="ECO:0000256" key="1">
    <source>
        <dbReference type="ARBA" id="ARBA00022741"/>
    </source>
</evidence>
<organism evidence="5 6">
    <name type="scientific">Rubrivirga marina</name>
    <dbReference type="NCBI Taxonomy" id="1196024"/>
    <lineage>
        <taxon>Bacteria</taxon>
        <taxon>Pseudomonadati</taxon>
        <taxon>Rhodothermota</taxon>
        <taxon>Rhodothermia</taxon>
        <taxon>Rhodothermales</taxon>
        <taxon>Rubricoccaceae</taxon>
        <taxon>Rubrivirga</taxon>
    </lineage>
</organism>
<dbReference type="SUPFAM" id="SSF52540">
    <property type="entry name" value="P-loop containing nucleoside triphosphate hydrolases"/>
    <property type="match status" value="1"/>
</dbReference>
<evidence type="ECO:0000256" key="3">
    <source>
        <dbReference type="SAM" id="MobiDB-lite"/>
    </source>
</evidence>
<dbReference type="AlphaFoldDB" id="A0A271IZ23"/>
<dbReference type="Proteomes" id="UP000216339">
    <property type="component" value="Unassembled WGS sequence"/>
</dbReference>
<accession>A0A271IZ23</accession>
<dbReference type="EMBL" id="MQWD01000001">
    <property type="protein sequence ID" value="PAP75749.1"/>
    <property type="molecule type" value="Genomic_DNA"/>
</dbReference>
<dbReference type="RefSeq" id="WP_095509392.1">
    <property type="nucleotide sequence ID" value="NZ_MQWD01000001.1"/>
</dbReference>
<dbReference type="GO" id="GO:0006614">
    <property type="term" value="P:SRP-dependent cotranslational protein targeting to membrane"/>
    <property type="evidence" value="ECO:0007669"/>
    <property type="project" value="InterPro"/>
</dbReference>
<evidence type="ECO:0000313" key="5">
    <source>
        <dbReference type="EMBL" id="PAP75749.1"/>
    </source>
</evidence>
<gene>
    <name evidence="5" type="ORF">BSZ37_04495</name>
</gene>
<dbReference type="InterPro" id="IPR027417">
    <property type="entry name" value="P-loop_NTPase"/>
</dbReference>
<comment type="caution">
    <text evidence="5">The sequence shown here is derived from an EMBL/GenBank/DDBJ whole genome shotgun (WGS) entry which is preliminary data.</text>
</comment>
<feature type="compositionally biased region" description="Pro residues" evidence="3">
    <location>
        <begin position="63"/>
        <end position="75"/>
    </location>
</feature>
<sequence>MTLKTVTGPSIREALADARRLFGRDVVMLQSTPGAAGRPASVTVAFDDTPVAKPTPAARPASAPAPRPTPPPAVPEPVAKAAPRAYGYGAARNVRPKPTEPISAPAQPAGPALPAWTPLIAPSAPATEPGATAAEVAALRARLATLESALARLAPAAPTGPTPVVFVGPAGAGKTSLALRLALAPALAGASQPAALIVAPEGGHAPDAAPVFWAAGVPVAVVHTAEETAEALARFAETGADFVVVDTPALPLAADRARPVVARLGEVLAPLGRAEVHLAVDATRAPATLTAATVAALGLRPDALALTRLDEAPAAGDVWTDVLGLPLRFAASGSAPSDLARADHQTTRPAAPPPARSASPPPEPRRAAVAPDGRAVGLDLHSLVSTVLSESPARARPVSA</sequence>
<keyword evidence="2" id="KW-0342">GTP-binding</keyword>
<dbReference type="Gene3D" id="3.40.50.300">
    <property type="entry name" value="P-loop containing nucleotide triphosphate hydrolases"/>
    <property type="match status" value="1"/>
</dbReference>
<dbReference type="GO" id="GO:0005525">
    <property type="term" value="F:GTP binding"/>
    <property type="evidence" value="ECO:0007669"/>
    <property type="project" value="UniProtKB-KW"/>
</dbReference>
<feature type="compositionally biased region" description="Pro residues" evidence="3">
    <location>
        <begin position="350"/>
        <end position="362"/>
    </location>
</feature>
<dbReference type="InterPro" id="IPR000897">
    <property type="entry name" value="SRP54_GTPase_dom"/>
</dbReference>
<dbReference type="SMART" id="SM00962">
    <property type="entry name" value="SRP54"/>
    <property type="match status" value="1"/>
</dbReference>
<feature type="region of interest" description="Disordered" evidence="3">
    <location>
        <begin position="336"/>
        <end position="374"/>
    </location>
</feature>
<dbReference type="OrthoDB" id="1495842at2"/>
<evidence type="ECO:0000256" key="2">
    <source>
        <dbReference type="ARBA" id="ARBA00023134"/>
    </source>
</evidence>
<dbReference type="Pfam" id="PF00448">
    <property type="entry name" value="SRP54"/>
    <property type="match status" value="1"/>
</dbReference>
<name>A0A271IZ23_9BACT</name>
<feature type="region of interest" description="Disordered" evidence="3">
    <location>
        <begin position="50"/>
        <end position="78"/>
    </location>
</feature>
<feature type="compositionally biased region" description="Low complexity" evidence="3">
    <location>
        <begin position="52"/>
        <end position="62"/>
    </location>
</feature>
<proteinExistence type="predicted"/>
<protein>
    <recommendedName>
        <fullName evidence="4">SRP54-type proteins GTP-binding domain-containing protein</fullName>
    </recommendedName>
</protein>
<reference evidence="5 6" key="1">
    <citation type="submission" date="2016-11" db="EMBL/GenBank/DDBJ databases">
        <title>Study of marine rhodopsin-containing bacteria.</title>
        <authorList>
            <person name="Yoshizawa S."/>
            <person name="Kumagai Y."/>
            <person name="Kogure K."/>
        </authorList>
    </citation>
    <scope>NUCLEOTIDE SEQUENCE [LARGE SCALE GENOMIC DNA]</scope>
    <source>
        <strain evidence="5 6">SAORIC-28</strain>
    </source>
</reference>
<keyword evidence="1" id="KW-0547">Nucleotide-binding</keyword>
<evidence type="ECO:0000259" key="4">
    <source>
        <dbReference type="SMART" id="SM00962"/>
    </source>
</evidence>